<name>A0A2K1IER2_PHYPA</name>
<dbReference type="EnsemblPlants" id="Pp3c25_13430V3.1">
    <property type="protein sequence ID" value="Pp3c25_13430V3.1"/>
    <property type="gene ID" value="Pp3c25_13430"/>
</dbReference>
<sequence>MEKVDYSKGNPGAPRINNQFQHHIQELELLVWRRNGCSRKSALLHFCVHEERRD</sequence>
<gene>
    <name evidence="1" type="ORF">PHYPA_029916</name>
</gene>
<reference evidence="1 3" key="1">
    <citation type="journal article" date="2008" name="Science">
        <title>The Physcomitrella genome reveals evolutionary insights into the conquest of land by plants.</title>
        <authorList>
            <person name="Rensing S."/>
            <person name="Lang D."/>
            <person name="Zimmer A."/>
            <person name="Terry A."/>
            <person name="Salamov A."/>
            <person name="Shapiro H."/>
            <person name="Nishiyama T."/>
            <person name="Perroud P.-F."/>
            <person name="Lindquist E."/>
            <person name="Kamisugi Y."/>
            <person name="Tanahashi T."/>
            <person name="Sakakibara K."/>
            <person name="Fujita T."/>
            <person name="Oishi K."/>
            <person name="Shin-I T."/>
            <person name="Kuroki Y."/>
            <person name="Toyoda A."/>
            <person name="Suzuki Y."/>
            <person name="Hashimoto A."/>
            <person name="Yamaguchi K."/>
            <person name="Sugano A."/>
            <person name="Kohara Y."/>
            <person name="Fujiyama A."/>
            <person name="Anterola A."/>
            <person name="Aoki S."/>
            <person name="Ashton N."/>
            <person name="Barbazuk W.B."/>
            <person name="Barker E."/>
            <person name="Bennetzen J."/>
            <person name="Bezanilla M."/>
            <person name="Blankenship R."/>
            <person name="Cho S.H."/>
            <person name="Dutcher S."/>
            <person name="Estelle M."/>
            <person name="Fawcett J.A."/>
            <person name="Gundlach H."/>
            <person name="Hanada K."/>
            <person name="Heyl A."/>
            <person name="Hicks K.A."/>
            <person name="Hugh J."/>
            <person name="Lohr M."/>
            <person name="Mayer K."/>
            <person name="Melkozernov A."/>
            <person name="Murata T."/>
            <person name="Nelson D."/>
            <person name="Pils B."/>
            <person name="Prigge M."/>
            <person name="Reiss B."/>
            <person name="Renner T."/>
            <person name="Rombauts S."/>
            <person name="Rushton P."/>
            <person name="Sanderfoot A."/>
            <person name="Schween G."/>
            <person name="Shiu S.-H."/>
            <person name="Stueber K."/>
            <person name="Theodoulou F.L."/>
            <person name="Tu H."/>
            <person name="Van de Peer Y."/>
            <person name="Verrier P.J."/>
            <person name="Waters E."/>
            <person name="Wood A."/>
            <person name="Yang L."/>
            <person name="Cove D."/>
            <person name="Cuming A."/>
            <person name="Hasebe M."/>
            <person name="Lucas S."/>
            <person name="Mishler D.B."/>
            <person name="Reski R."/>
            <person name="Grigoriev I."/>
            <person name="Quatrano R.S."/>
            <person name="Boore J.L."/>
        </authorList>
    </citation>
    <scope>NUCLEOTIDE SEQUENCE [LARGE SCALE GENOMIC DNA]</scope>
    <source>
        <strain evidence="2 3">cv. Gransden 2004</strain>
    </source>
</reference>
<reference evidence="2" key="3">
    <citation type="submission" date="2020-12" db="UniProtKB">
        <authorList>
            <consortium name="EnsemblPlants"/>
        </authorList>
    </citation>
    <scope>IDENTIFICATION</scope>
</reference>
<dbReference type="InParanoid" id="A0A2K1IER2"/>
<proteinExistence type="predicted"/>
<evidence type="ECO:0000313" key="2">
    <source>
        <dbReference type="EnsemblPlants" id="Pp3c25_13430V3.1"/>
    </source>
</evidence>
<evidence type="ECO:0000313" key="3">
    <source>
        <dbReference type="Proteomes" id="UP000006727"/>
    </source>
</evidence>
<organism evidence="1">
    <name type="scientific">Physcomitrium patens</name>
    <name type="common">Spreading-leaved earth moss</name>
    <name type="synonym">Physcomitrella patens</name>
    <dbReference type="NCBI Taxonomy" id="3218"/>
    <lineage>
        <taxon>Eukaryota</taxon>
        <taxon>Viridiplantae</taxon>
        <taxon>Streptophyta</taxon>
        <taxon>Embryophyta</taxon>
        <taxon>Bryophyta</taxon>
        <taxon>Bryophytina</taxon>
        <taxon>Bryopsida</taxon>
        <taxon>Funariidae</taxon>
        <taxon>Funariales</taxon>
        <taxon>Funariaceae</taxon>
        <taxon>Physcomitrium</taxon>
    </lineage>
</organism>
<dbReference type="EMBL" id="ABEU02000025">
    <property type="protein sequence ID" value="PNR27764.1"/>
    <property type="molecule type" value="Genomic_DNA"/>
</dbReference>
<evidence type="ECO:0000313" key="1">
    <source>
        <dbReference type="EMBL" id="PNR27764.1"/>
    </source>
</evidence>
<keyword evidence="3" id="KW-1185">Reference proteome</keyword>
<accession>A0A2K1IER2</accession>
<dbReference type="EnsemblPlants" id="Pp3c25_13430V3.2">
    <property type="protein sequence ID" value="Pp3c25_13430V3.2"/>
    <property type="gene ID" value="Pp3c25_13430"/>
</dbReference>
<dbReference type="AlphaFoldDB" id="A0A2K1IER2"/>
<dbReference type="Proteomes" id="UP000006727">
    <property type="component" value="Chromosome 25"/>
</dbReference>
<reference evidence="1 3" key="2">
    <citation type="journal article" date="2018" name="Plant J.">
        <title>The Physcomitrella patens chromosome-scale assembly reveals moss genome structure and evolution.</title>
        <authorList>
            <person name="Lang D."/>
            <person name="Ullrich K.K."/>
            <person name="Murat F."/>
            <person name="Fuchs J."/>
            <person name="Jenkins J."/>
            <person name="Haas F.B."/>
            <person name="Piednoel M."/>
            <person name="Gundlach H."/>
            <person name="Van Bel M."/>
            <person name="Meyberg R."/>
            <person name="Vives C."/>
            <person name="Morata J."/>
            <person name="Symeonidi A."/>
            <person name="Hiss M."/>
            <person name="Muchero W."/>
            <person name="Kamisugi Y."/>
            <person name="Saleh O."/>
            <person name="Blanc G."/>
            <person name="Decker E.L."/>
            <person name="van Gessel N."/>
            <person name="Grimwood J."/>
            <person name="Hayes R.D."/>
            <person name="Graham S.W."/>
            <person name="Gunter L.E."/>
            <person name="McDaniel S.F."/>
            <person name="Hoernstein S.N.W."/>
            <person name="Larsson A."/>
            <person name="Li F.W."/>
            <person name="Perroud P.F."/>
            <person name="Phillips J."/>
            <person name="Ranjan P."/>
            <person name="Rokshar D.S."/>
            <person name="Rothfels C.J."/>
            <person name="Schneider L."/>
            <person name="Shu S."/>
            <person name="Stevenson D.W."/>
            <person name="Thummler F."/>
            <person name="Tillich M."/>
            <person name="Villarreal Aguilar J.C."/>
            <person name="Widiez T."/>
            <person name="Wong G.K."/>
            <person name="Wymore A."/>
            <person name="Zhang Y."/>
            <person name="Zimmer A.D."/>
            <person name="Quatrano R.S."/>
            <person name="Mayer K.F.X."/>
            <person name="Goodstein D."/>
            <person name="Casacuberta J.M."/>
            <person name="Vandepoele K."/>
            <person name="Reski R."/>
            <person name="Cuming A.C."/>
            <person name="Tuskan G.A."/>
            <person name="Maumus F."/>
            <person name="Salse J."/>
            <person name="Schmutz J."/>
            <person name="Rensing S.A."/>
        </authorList>
    </citation>
    <scope>NUCLEOTIDE SEQUENCE [LARGE SCALE GENOMIC DNA]</scope>
    <source>
        <strain evidence="2 3">cv. Gransden 2004</strain>
    </source>
</reference>
<dbReference type="Gramene" id="Pp3c25_13430V3.1">
    <property type="protein sequence ID" value="Pp3c25_13430V3.1"/>
    <property type="gene ID" value="Pp3c25_13430"/>
</dbReference>
<dbReference type="Gramene" id="Pp3c25_13430V3.2">
    <property type="protein sequence ID" value="Pp3c25_13430V3.2"/>
    <property type="gene ID" value="Pp3c25_13430"/>
</dbReference>
<protein>
    <submittedName>
        <fullName evidence="1 2">Uncharacterized protein</fullName>
    </submittedName>
</protein>